<accession>A0A935TDZ8</accession>
<name>A0A935TDZ8_9PROT</name>
<dbReference type="EMBL" id="JADJOT010000010">
    <property type="protein sequence ID" value="MBK7955622.1"/>
    <property type="molecule type" value="Genomic_DNA"/>
</dbReference>
<dbReference type="AlphaFoldDB" id="A0A935TDZ8"/>
<sequence>MFTAQFNYTTPNANRSVQCADCVRPYCLFSVIVGDYDDALAPAFRDETVDYVLITDRPTTDPSGWDRVIVVDTAADPIRQSRYLKMHLSEFLPVTTTYDAVGYIDGNISLTGSVVGFFHEFIRSGRPIGLVPHPERNCAYQEAAAVILRHTDSDANVRRVVAYLEDHELPDNAGLFEMGFFIFRPETSALRFFAEWWRLFEGLGNRDQLLVPCVLRQMSLDYFPLLPVPISVRAVPSIHPSFAYRNHRPKQANSSLAVDTPNDGRSTLG</sequence>
<reference evidence="1 2" key="1">
    <citation type="submission" date="2020-10" db="EMBL/GenBank/DDBJ databases">
        <title>Connecting structure to function with the recovery of over 1000 high-quality activated sludge metagenome-assembled genomes encoding full-length rRNA genes using long-read sequencing.</title>
        <authorList>
            <person name="Singleton C.M."/>
            <person name="Petriglieri F."/>
            <person name="Kristensen J.M."/>
            <person name="Kirkegaard R.H."/>
            <person name="Michaelsen T.Y."/>
            <person name="Andersen M.H."/>
            <person name="Karst S.M."/>
            <person name="Dueholm M.S."/>
            <person name="Nielsen P.H."/>
            <person name="Albertsen M."/>
        </authorList>
    </citation>
    <scope>NUCLEOTIDE SEQUENCE [LARGE SCALE GENOMIC DNA]</scope>
    <source>
        <strain evidence="1">Fred_18-Q3-R57-64_BAT3C.720</strain>
    </source>
</reference>
<evidence type="ECO:0000313" key="1">
    <source>
        <dbReference type="EMBL" id="MBK7955622.1"/>
    </source>
</evidence>
<protein>
    <recommendedName>
        <fullName evidence="3">DUF616 domain-containing protein</fullName>
    </recommendedName>
</protein>
<evidence type="ECO:0008006" key="3">
    <source>
        <dbReference type="Google" id="ProtNLM"/>
    </source>
</evidence>
<evidence type="ECO:0000313" key="2">
    <source>
        <dbReference type="Proteomes" id="UP000706151"/>
    </source>
</evidence>
<dbReference type="Proteomes" id="UP000706151">
    <property type="component" value="Unassembled WGS sequence"/>
</dbReference>
<proteinExistence type="predicted"/>
<comment type="caution">
    <text evidence="1">The sequence shown here is derived from an EMBL/GenBank/DDBJ whole genome shotgun (WGS) entry which is preliminary data.</text>
</comment>
<organism evidence="1 2">
    <name type="scientific">Candidatus Accumulibacter affinis</name>
    <dbReference type="NCBI Taxonomy" id="2954384"/>
    <lineage>
        <taxon>Bacteria</taxon>
        <taxon>Pseudomonadati</taxon>
        <taxon>Pseudomonadota</taxon>
        <taxon>Betaproteobacteria</taxon>
        <taxon>Candidatus Accumulibacter</taxon>
    </lineage>
</organism>
<gene>
    <name evidence="1" type="ORF">IPK02_17620</name>
</gene>